<proteinExistence type="predicted"/>
<dbReference type="AlphaFoldDB" id="F4QP68"/>
<evidence type="ECO:0000313" key="2">
    <source>
        <dbReference type="Proteomes" id="UP000006512"/>
    </source>
</evidence>
<dbReference type="eggNOG" id="COG4916">
    <property type="taxonomic scope" value="Bacteria"/>
</dbReference>
<name>F4QP68_9CAUL</name>
<dbReference type="EMBL" id="GL883078">
    <property type="protein sequence ID" value="EGF91126.1"/>
    <property type="molecule type" value="Genomic_DNA"/>
</dbReference>
<evidence type="ECO:0000313" key="1">
    <source>
        <dbReference type="EMBL" id="EGF91126.1"/>
    </source>
</evidence>
<keyword evidence="2" id="KW-1185">Reference proteome</keyword>
<protein>
    <submittedName>
        <fullName evidence="1">Con</fullName>
    </submittedName>
</protein>
<accession>F4QP68</accession>
<dbReference type="HOGENOM" id="CLU_2771776_0_0_5"/>
<sequence>MVTPNFLKRIRDESIADKELSVLLQQGQLVPIMHGATYDALREVSPMLASRNGLSTAEDSLADIATKLADLVAV</sequence>
<dbReference type="Proteomes" id="UP000006512">
    <property type="component" value="Unassembled WGS sequence"/>
</dbReference>
<reference evidence="2" key="1">
    <citation type="submission" date="2011-03" db="EMBL/GenBank/DDBJ databases">
        <title>Draft genome sequence of Brevundimonas diminuta.</title>
        <authorList>
            <person name="Brown P.J.B."/>
            <person name="Buechlein A."/>
            <person name="Hemmerich C."/>
            <person name="Brun Y.V."/>
        </authorList>
    </citation>
    <scope>NUCLEOTIDE SEQUENCE [LARGE SCALE GENOMIC DNA]</scope>
    <source>
        <strain evidence="2">C19</strain>
    </source>
</reference>
<organism evidence="1 2">
    <name type="scientific">Asticcacaulis biprosthecium C19</name>
    <dbReference type="NCBI Taxonomy" id="715226"/>
    <lineage>
        <taxon>Bacteria</taxon>
        <taxon>Pseudomonadati</taxon>
        <taxon>Pseudomonadota</taxon>
        <taxon>Alphaproteobacteria</taxon>
        <taxon>Caulobacterales</taxon>
        <taxon>Caulobacteraceae</taxon>
        <taxon>Asticcacaulis</taxon>
    </lineage>
</organism>
<gene>
    <name evidence="1" type="ORF">ABI_25400</name>
</gene>